<evidence type="ECO:0000256" key="3">
    <source>
        <dbReference type="ARBA" id="ARBA00005708"/>
    </source>
</evidence>
<dbReference type="Proteomes" id="UP001500171">
    <property type="component" value="Unassembled WGS sequence"/>
</dbReference>
<gene>
    <name evidence="8" type="primary">folB</name>
    <name evidence="8" type="ORF">GCM10023211_10660</name>
</gene>
<dbReference type="EC" id="4.1.2.25" evidence="6"/>
<dbReference type="NCBIfam" id="TIGR00525">
    <property type="entry name" value="folB"/>
    <property type="match status" value="1"/>
</dbReference>
<evidence type="ECO:0000256" key="2">
    <source>
        <dbReference type="ARBA" id="ARBA00005013"/>
    </source>
</evidence>
<reference evidence="9" key="1">
    <citation type="journal article" date="2019" name="Int. J. Syst. Evol. Microbiol.">
        <title>The Global Catalogue of Microorganisms (GCM) 10K type strain sequencing project: providing services to taxonomists for standard genome sequencing and annotation.</title>
        <authorList>
            <consortium name="The Broad Institute Genomics Platform"/>
            <consortium name="The Broad Institute Genome Sequencing Center for Infectious Disease"/>
            <person name="Wu L."/>
            <person name="Ma J."/>
        </authorList>
    </citation>
    <scope>NUCLEOTIDE SEQUENCE [LARGE SCALE GENOMIC DNA]</scope>
    <source>
        <strain evidence="9">JCM 18050</strain>
    </source>
</reference>
<comment type="similarity">
    <text evidence="3 6">Belongs to the DHNA family.</text>
</comment>
<proteinExistence type="inferred from homology"/>
<dbReference type="PANTHER" id="PTHR42844:SF1">
    <property type="entry name" value="DIHYDRONEOPTERIN ALDOLASE 1-RELATED"/>
    <property type="match status" value="1"/>
</dbReference>
<comment type="pathway">
    <text evidence="2 6">Cofactor biosynthesis; tetrahydrofolate biosynthesis; 2-amino-4-hydroxy-6-hydroxymethyl-7,8-dihydropteridine diphosphate from 7,8-dihydroneopterin triphosphate: step 3/4.</text>
</comment>
<dbReference type="Gene3D" id="3.30.1130.10">
    <property type="match status" value="1"/>
</dbReference>
<evidence type="ECO:0000256" key="5">
    <source>
        <dbReference type="ARBA" id="ARBA00023239"/>
    </source>
</evidence>
<evidence type="ECO:0000313" key="8">
    <source>
        <dbReference type="EMBL" id="GAA5108399.1"/>
    </source>
</evidence>
<sequence length="117" mass="13381">MKDCVLIEGLTIITTIGVYEWEKTIKQKLILDIEMDWNNQPAATSDNVDFCLDYAKVTAAIESYVQNHRFELIERVAEEVAQLIIHQFFVPRVKIKVSKPGAIPAAKNVAVMIERYK</sequence>
<dbReference type="RefSeq" id="WP_345489586.1">
    <property type="nucleotide sequence ID" value="NZ_BAABHY010000001.1"/>
</dbReference>
<organism evidence="8 9">
    <name type="scientific">Orbus sasakiae</name>
    <dbReference type="NCBI Taxonomy" id="1078475"/>
    <lineage>
        <taxon>Bacteria</taxon>
        <taxon>Pseudomonadati</taxon>
        <taxon>Pseudomonadota</taxon>
        <taxon>Gammaproteobacteria</taxon>
        <taxon>Orbales</taxon>
        <taxon>Orbaceae</taxon>
        <taxon>Orbus</taxon>
    </lineage>
</organism>
<keyword evidence="9" id="KW-1185">Reference proteome</keyword>
<dbReference type="NCBIfam" id="TIGR00526">
    <property type="entry name" value="folB_dom"/>
    <property type="match status" value="1"/>
</dbReference>
<dbReference type="InterPro" id="IPR006156">
    <property type="entry name" value="Dihydroneopterin_aldolase"/>
</dbReference>
<keyword evidence="4 6" id="KW-0289">Folate biosynthesis</keyword>
<dbReference type="SMART" id="SM00905">
    <property type="entry name" value="FolB"/>
    <property type="match status" value="1"/>
</dbReference>
<keyword evidence="5 6" id="KW-0456">Lyase</keyword>
<comment type="catalytic activity">
    <reaction evidence="1 6">
        <text>7,8-dihydroneopterin = 6-hydroxymethyl-7,8-dihydropterin + glycolaldehyde</text>
        <dbReference type="Rhea" id="RHEA:10540"/>
        <dbReference type="ChEBI" id="CHEBI:17001"/>
        <dbReference type="ChEBI" id="CHEBI:17071"/>
        <dbReference type="ChEBI" id="CHEBI:44841"/>
        <dbReference type="EC" id="4.1.2.25"/>
    </reaction>
</comment>
<comment type="function">
    <text evidence="6">Catalyzes the conversion of 7,8-dihydroneopterin to 6-hydroxymethyl-7,8-dihydropterin.</text>
</comment>
<comment type="caution">
    <text evidence="8">The sequence shown here is derived from an EMBL/GenBank/DDBJ whole genome shotgun (WGS) entry which is preliminary data.</text>
</comment>
<dbReference type="PANTHER" id="PTHR42844">
    <property type="entry name" value="DIHYDRONEOPTERIN ALDOLASE 1-RELATED"/>
    <property type="match status" value="1"/>
</dbReference>
<dbReference type="InterPro" id="IPR006157">
    <property type="entry name" value="FolB_dom"/>
</dbReference>
<evidence type="ECO:0000256" key="1">
    <source>
        <dbReference type="ARBA" id="ARBA00001353"/>
    </source>
</evidence>
<evidence type="ECO:0000313" key="9">
    <source>
        <dbReference type="Proteomes" id="UP001500171"/>
    </source>
</evidence>
<evidence type="ECO:0000256" key="4">
    <source>
        <dbReference type="ARBA" id="ARBA00022909"/>
    </source>
</evidence>
<evidence type="ECO:0000259" key="7">
    <source>
        <dbReference type="SMART" id="SM00905"/>
    </source>
</evidence>
<name>A0ABP9N341_9GAMM</name>
<dbReference type="InterPro" id="IPR043133">
    <property type="entry name" value="GTP-CH-I_C/QueF"/>
</dbReference>
<dbReference type="EMBL" id="BAABHY010000001">
    <property type="protein sequence ID" value="GAA5108399.1"/>
    <property type="molecule type" value="Genomic_DNA"/>
</dbReference>
<feature type="domain" description="Dihydroneopterin aldolase/epimerase" evidence="7">
    <location>
        <begin position="5"/>
        <end position="115"/>
    </location>
</feature>
<protein>
    <recommendedName>
        <fullName evidence="6">7,8-dihydroneopterin aldolase</fullName>
        <ecNumber evidence="6">4.1.2.25</ecNumber>
    </recommendedName>
</protein>
<dbReference type="Pfam" id="PF02152">
    <property type="entry name" value="FolB"/>
    <property type="match status" value="1"/>
</dbReference>
<accession>A0ABP9N341</accession>
<dbReference type="SUPFAM" id="SSF55620">
    <property type="entry name" value="Tetrahydrobiopterin biosynthesis enzymes-like"/>
    <property type="match status" value="1"/>
</dbReference>
<dbReference type="CDD" id="cd00534">
    <property type="entry name" value="DHNA_DHNTPE"/>
    <property type="match status" value="1"/>
</dbReference>
<evidence type="ECO:0000256" key="6">
    <source>
        <dbReference type="RuleBase" id="RU362079"/>
    </source>
</evidence>